<dbReference type="AlphaFoldDB" id="G0ELW1"/>
<dbReference type="EMBL" id="CP002874">
    <property type="protein sequence ID" value="AEM22810.1"/>
    <property type="molecule type" value="Genomic_DNA"/>
</dbReference>
<protein>
    <submittedName>
        <fullName evidence="1">Uncharacterized protein</fullName>
    </submittedName>
</protein>
<evidence type="ECO:0000313" key="2">
    <source>
        <dbReference type="Proteomes" id="UP000008522"/>
    </source>
</evidence>
<organism evidence="1 2">
    <name type="scientific">Brachyspira intermedia (strain ATCC 51140 / PWS/A)</name>
    <name type="common">Serpulina intermedia</name>
    <dbReference type="NCBI Taxonomy" id="1045858"/>
    <lineage>
        <taxon>Bacteria</taxon>
        <taxon>Pseudomonadati</taxon>
        <taxon>Spirochaetota</taxon>
        <taxon>Spirochaetia</taxon>
        <taxon>Brachyspirales</taxon>
        <taxon>Brachyspiraceae</taxon>
        <taxon>Brachyspira</taxon>
    </lineage>
</organism>
<name>G0ELW1_BRAIP</name>
<evidence type="ECO:0000313" key="1">
    <source>
        <dbReference type="EMBL" id="AEM22810.1"/>
    </source>
</evidence>
<sequence>MIGELSIIALIVRRRYLSIEERSEVLGYIFKTIIKNNIMTNR</sequence>
<accession>G0ELW1</accession>
<dbReference type="KEGG" id="bip:Bint_2202"/>
<gene>
    <name evidence="1" type="ordered locus">Bint_2202</name>
</gene>
<dbReference type="Proteomes" id="UP000008522">
    <property type="component" value="Chromosome"/>
</dbReference>
<reference evidence="1 2" key="1">
    <citation type="journal article" date="2011" name="BMC Genomics">
        <title>Complete genome sequence of Brachyspira intermedia reveals unique genomic features in Brachyspira species and phage-mediated horizontal gene transfer.</title>
        <authorList>
            <person name="Hafstrom T."/>
            <person name="Jansson D.S."/>
            <person name="Segerman B."/>
        </authorList>
    </citation>
    <scope>NUCLEOTIDE SEQUENCE [LARGE SCALE GENOMIC DNA]</scope>
    <source>
        <strain evidence="2">ATCC 51140 / PWS/A</strain>
    </source>
</reference>
<dbReference type="HOGENOM" id="CLU_3248152_0_0_12"/>
<proteinExistence type="predicted"/>
<keyword evidence="2" id="KW-1185">Reference proteome</keyword>